<comment type="catalytic activity">
    <reaction evidence="8">
        <text>(sulfur carrier)-H + L-cysteine = (sulfur carrier)-SH + L-alanine</text>
        <dbReference type="Rhea" id="RHEA:43892"/>
        <dbReference type="Rhea" id="RHEA-COMP:14737"/>
        <dbReference type="Rhea" id="RHEA-COMP:14739"/>
        <dbReference type="ChEBI" id="CHEBI:29917"/>
        <dbReference type="ChEBI" id="CHEBI:35235"/>
        <dbReference type="ChEBI" id="CHEBI:57972"/>
        <dbReference type="ChEBI" id="CHEBI:64428"/>
        <dbReference type="EC" id="2.8.1.7"/>
    </reaction>
</comment>
<keyword evidence="3" id="KW-0808">Transferase</keyword>
<comment type="cofactor">
    <cofactor evidence="1">
        <name>pyridoxal 5'-phosphate</name>
        <dbReference type="ChEBI" id="CHEBI:597326"/>
    </cofactor>
</comment>
<protein>
    <submittedName>
        <fullName evidence="10">Cysteine desulfurase family protein</fullName>
    </submittedName>
</protein>
<sequence length="381" mass="38690">MSAPVPAPETEVYLDHNATTPVAEPVALRMWPHLTERFGNPSSATRRGRAAAAAVDRARQELAALIGAEPDEIVFTSGGTEASNLALRGAAAGAGCRRVLTSPLEHPATTAPLAHLRTRDGWTVHTLDVDAGARIDPDSAPGTELGLGTLILAHNEVGTVQPAAAFSEAVHRAGGLVHIDAAQAVGKIPVDVREIGADLLSVAGHKLYGPQGVGALWVRRGTALAPVLRGAGQERGLRPGTENVAGIVGLGAAAALAAEELRRGTAAQVRLRELLWSLLSAGAPALVRISPPAGCLPNTLMVAQPGTVGQEVLDAAEGVAASTGSACHAGVHAPSASLLAMGVDPRTAVGALRLSLGRSTTESEVRTAAEALCAALRRASG</sequence>
<dbReference type="InterPro" id="IPR016454">
    <property type="entry name" value="Cysteine_dSase"/>
</dbReference>
<dbReference type="Proteomes" id="UP001500984">
    <property type="component" value="Unassembled WGS sequence"/>
</dbReference>
<keyword evidence="7" id="KW-0411">Iron-sulfur</keyword>
<dbReference type="Pfam" id="PF00266">
    <property type="entry name" value="Aminotran_5"/>
    <property type="match status" value="1"/>
</dbReference>
<evidence type="ECO:0000256" key="8">
    <source>
        <dbReference type="ARBA" id="ARBA00050776"/>
    </source>
</evidence>
<organism evidence="10 11">
    <name type="scientific">Brevibacterium salitolerans</name>
    <dbReference type="NCBI Taxonomy" id="1403566"/>
    <lineage>
        <taxon>Bacteria</taxon>
        <taxon>Bacillati</taxon>
        <taxon>Actinomycetota</taxon>
        <taxon>Actinomycetes</taxon>
        <taxon>Micrococcales</taxon>
        <taxon>Brevibacteriaceae</taxon>
        <taxon>Brevibacterium</taxon>
    </lineage>
</organism>
<gene>
    <name evidence="10" type="ORF">GCM10009823_31380</name>
</gene>
<keyword evidence="5" id="KW-0663">Pyridoxal phosphate</keyword>
<evidence type="ECO:0000256" key="7">
    <source>
        <dbReference type="ARBA" id="ARBA00023014"/>
    </source>
</evidence>
<dbReference type="InterPro" id="IPR015422">
    <property type="entry name" value="PyrdxlP-dep_Trfase_small"/>
</dbReference>
<reference evidence="10 11" key="1">
    <citation type="journal article" date="2019" name="Int. J. Syst. Evol. Microbiol.">
        <title>The Global Catalogue of Microorganisms (GCM) 10K type strain sequencing project: providing services to taxonomists for standard genome sequencing and annotation.</title>
        <authorList>
            <consortium name="The Broad Institute Genomics Platform"/>
            <consortium name="The Broad Institute Genome Sequencing Center for Infectious Disease"/>
            <person name="Wu L."/>
            <person name="Ma J."/>
        </authorList>
    </citation>
    <scope>NUCLEOTIDE SEQUENCE [LARGE SCALE GENOMIC DNA]</scope>
    <source>
        <strain evidence="10 11">JCM 15900</strain>
    </source>
</reference>
<dbReference type="InterPro" id="IPR000192">
    <property type="entry name" value="Aminotrans_V_dom"/>
</dbReference>
<dbReference type="InterPro" id="IPR015424">
    <property type="entry name" value="PyrdxlP-dep_Trfase"/>
</dbReference>
<dbReference type="Gene3D" id="3.40.640.10">
    <property type="entry name" value="Type I PLP-dependent aspartate aminotransferase-like (Major domain)"/>
    <property type="match status" value="1"/>
</dbReference>
<dbReference type="InterPro" id="IPR015421">
    <property type="entry name" value="PyrdxlP-dep_Trfase_major"/>
</dbReference>
<evidence type="ECO:0000256" key="3">
    <source>
        <dbReference type="ARBA" id="ARBA00022679"/>
    </source>
</evidence>
<evidence type="ECO:0000256" key="1">
    <source>
        <dbReference type="ARBA" id="ARBA00001933"/>
    </source>
</evidence>
<evidence type="ECO:0000256" key="2">
    <source>
        <dbReference type="ARBA" id="ARBA00006490"/>
    </source>
</evidence>
<feature type="domain" description="Aminotransferase class V" evidence="9">
    <location>
        <begin position="12"/>
        <end position="366"/>
    </location>
</feature>
<dbReference type="PANTHER" id="PTHR11601:SF34">
    <property type="entry name" value="CYSTEINE DESULFURASE"/>
    <property type="match status" value="1"/>
</dbReference>
<accession>A0ABN2X971</accession>
<dbReference type="PANTHER" id="PTHR11601">
    <property type="entry name" value="CYSTEINE DESULFURYLASE FAMILY MEMBER"/>
    <property type="match status" value="1"/>
</dbReference>
<comment type="similarity">
    <text evidence="2">Belongs to the class-V pyridoxal-phosphate-dependent aminotransferase family. NifS/IscS subfamily.</text>
</comment>
<dbReference type="Gene3D" id="1.10.260.50">
    <property type="match status" value="1"/>
</dbReference>
<evidence type="ECO:0000256" key="4">
    <source>
        <dbReference type="ARBA" id="ARBA00022723"/>
    </source>
</evidence>
<comment type="caution">
    <text evidence="10">The sequence shown here is derived from an EMBL/GenBank/DDBJ whole genome shotgun (WGS) entry which is preliminary data.</text>
</comment>
<dbReference type="Gene3D" id="3.90.1150.10">
    <property type="entry name" value="Aspartate Aminotransferase, domain 1"/>
    <property type="match status" value="1"/>
</dbReference>
<name>A0ABN2X971_9MICO</name>
<proteinExistence type="inferred from homology"/>
<evidence type="ECO:0000256" key="6">
    <source>
        <dbReference type="ARBA" id="ARBA00023004"/>
    </source>
</evidence>
<dbReference type="EMBL" id="BAAAPZ010000019">
    <property type="protein sequence ID" value="GAA2105774.1"/>
    <property type="molecule type" value="Genomic_DNA"/>
</dbReference>
<dbReference type="PIRSF" id="PIRSF005572">
    <property type="entry name" value="NifS"/>
    <property type="match status" value="1"/>
</dbReference>
<keyword evidence="6" id="KW-0408">Iron</keyword>
<dbReference type="SUPFAM" id="SSF53383">
    <property type="entry name" value="PLP-dependent transferases"/>
    <property type="match status" value="1"/>
</dbReference>
<evidence type="ECO:0000313" key="11">
    <source>
        <dbReference type="Proteomes" id="UP001500984"/>
    </source>
</evidence>
<dbReference type="RefSeq" id="WP_344338392.1">
    <property type="nucleotide sequence ID" value="NZ_BAAAPZ010000019.1"/>
</dbReference>
<evidence type="ECO:0000256" key="5">
    <source>
        <dbReference type="ARBA" id="ARBA00022898"/>
    </source>
</evidence>
<keyword evidence="4" id="KW-0479">Metal-binding</keyword>
<evidence type="ECO:0000313" key="10">
    <source>
        <dbReference type="EMBL" id="GAA2105774.1"/>
    </source>
</evidence>
<keyword evidence="11" id="KW-1185">Reference proteome</keyword>
<evidence type="ECO:0000259" key="9">
    <source>
        <dbReference type="Pfam" id="PF00266"/>
    </source>
</evidence>